<evidence type="ECO:0000256" key="1">
    <source>
        <dbReference type="ARBA" id="ARBA00004141"/>
    </source>
</evidence>
<dbReference type="AlphaFoldDB" id="A0A9D4QLJ8"/>
<dbReference type="InterPro" id="IPR039031">
    <property type="entry name" value="Mucolipin"/>
</dbReference>
<protein>
    <recommendedName>
        <fullName evidence="6">Polycystin cation channel PKD1/PKD2 domain-containing protein</fullName>
    </recommendedName>
</protein>
<proteinExistence type="predicted"/>
<dbReference type="GO" id="GO:0005765">
    <property type="term" value="C:lysosomal membrane"/>
    <property type="evidence" value="ECO:0007669"/>
    <property type="project" value="TreeGrafter"/>
</dbReference>
<dbReference type="Gene3D" id="1.10.287.70">
    <property type="match status" value="1"/>
</dbReference>
<feature type="transmembrane region" description="Helical" evidence="5">
    <location>
        <begin position="310"/>
        <end position="336"/>
    </location>
</feature>
<feature type="transmembrane region" description="Helical" evidence="5">
    <location>
        <begin position="515"/>
        <end position="540"/>
    </location>
</feature>
<feature type="transmembrane region" description="Helical" evidence="5">
    <location>
        <begin position="371"/>
        <end position="393"/>
    </location>
</feature>
<comment type="caution">
    <text evidence="7">The sequence shown here is derived from an EMBL/GenBank/DDBJ whole genome shotgun (WGS) entry which is preliminary data.</text>
</comment>
<feature type="transmembrane region" description="Helical" evidence="5">
    <location>
        <begin position="405"/>
        <end position="425"/>
    </location>
</feature>
<keyword evidence="3 5" id="KW-1133">Transmembrane helix</keyword>
<reference evidence="7" key="2">
    <citation type="submission" date="2020-11" db="EMBL/GenBank/DDBJ databases">
        <authorList>
            <person name="McCartney M.A."/>
            <person name="Auch B."/>
            <person name="Kono T."/>
            <person name="Mallez S."/>
            <person name="Becker A."/>
            <person name="Gohl D.M."/>
            <person name="Silverstein K.A.T."/>
            <person name="Koren S."/>
            <person name="Bechman K.B."/>
            <person name="Herman A."/>
            <person name="Abrahante J.E."/>
            <person name="Garbe J."/>
        </authorList>
    </citation>
    <scope>NUCLEOTIDE SEQUENCE</scope>
    <source>
        <strain evidence="7">Duluth1</strain>
        <tissue evidence="7">Whole animal</tissue>
    </source>
</reference>
<evidence type="ECO:0000313" key="7">
    <source>
        <dbReference type="EMBL" id="KAH3835454.1"/>
    </source>
</evidence>
<reference evidence="7" key="1">
    <citation type="journal article" date="2019" name="bioRxiv">
        <title>The Genome of the Zebra Mussel, Dreissena polymorpha: A Resource for Invasive Species Research.</title>
        <authorList>
            <person name="McCartney M.A."/>
            <person name="Auch B."/>
            <person name="Kono T."/>
            <person name="Mallez S."/>
            <person name="Zhang Y."/>
            <person name="Obille A."/>
            <person name="Becker A."/>
            <person name="Abrahante J.E."/>
            <person name="Garbe J."/>
            <person name="Badalamenti J.P."/>
            <person name="Herman A."/>
            <person name="Mangelson H."/>
            <person name="Liachko I."/>
            <person name="Sullivan S."/>
            <person name="Sone E.D."/>
            <person name="Koren S."/>
            <person name="Silverstein K.A.T."/>
            <person name="Beckman K.B."/>
            <person name="Gohl D.M."/>
        </authorList>
    </citation>
    <scope>NUCLEOTIDE SEQUENCE</scope>
    <source>
        <strain evidence="7">Duluth1</strain>
        <tissue evidence="7">Whole animal</tissue>
    </source>
</reference>
<evidence type="ECO:0000256" key="4">
    <source>
        <dbReference type="ARBA" id="ARBA00023136"/>
    </source>
</evidence>
<keyword evidence="8" id="KW-1185">Reference proteome</keyword>
<dbReference type="Pfam" id="PF08016">
    <property type="entry name" value="PKD_channel"/>
    <property type="match status" value="1"/>
</dbReference>
<dbReference type="GO" id="GO:0005886">
    <property type="term" value="C:plasma membrane"/>
    <property type="evidence" value="ECO:0007669"/>
    <property type="project" value="TreeGrafter"/>
</dbReference>
<organism evidence="7 8">
    <name type="scientific">Dreissena polymorpha</name>
    <name type="common">Zebra mussel</name>
    <name type="synonym">Mytilus polymorpha</name>
    <dbReference type="NCBI Taxonomy" id="45954"/>
    <lineage>
        <taxon>Eukaryota</taxon>
        <taxon>Metazoa</taxon>
        <taxon>Spiralia</taxon>
        <taxon>Lophotrochozoa</taxon>
        <taxon>Mollusca</taxon>
        <taxon>Bivalvia</taxon>
        <taxon>Autobranchia</taxon>
        <taxon>Heteroconchia</taxon>
        <taxon>Euheterodonta</taxon>
        <taxon>Imparidentia</taxon>
        <taxon>Neoheterodontei</taxon>
        <taxon>Myida</taxon>
        <taxon>Dreissenoidea</taxon>
        <taxon>Dreissenidae</taxon>
        <taxon>Dreissena</taxon>
    </lineage>
</organism>
<keyword evidence="2 5" id="KW-0812">Transmembrane</keyword>
<dbReference type="GO" id="GO:0072345">
    <property type="term" value="F:NAADP-sensitive calcium-release channel activity"/>
    <property type="evidence" value="ECO:0007669"/>
    <property type="project" value="TreeGrafter"/>
</dbReference>
<comment type="subcellular location">
    <subcellularLocation>
        <location evidence="1">Membrane</location>
        <topology evidence="1">Multi-pass membrane protein</topology>
    </subcellularLocation>
</comment>
<evidence type="ECO:0000256" key="2">
    <source>
        <dbReference type="ARBA" id="ARBA00022692"/>
    </source>
</evidence>
<evidence type="ECO:0000256" key="3">
    <source>
        <dbReference type="ARBA" id="ARBA00022989"/>
    </source>
</evidence>
<dbReference type="PANTHER" id="PTHR12127">
    <property type="entry name" value="MUCOLIPIN"/>
    <property type="match status" value="1"/>
</dbReference>
<dbReference type="Proteomes" id="UP000828390">
    <property type="component" value="Unassembled WGS sequence"/>
</dbReference>
<evidence type="ECO:0000256" key="5">
    <source>
        <dbReference type="SAM" id="Phobius"/>
    </source>
</evidence>
<dbReference type="PANTHER" id="PTHR12127:SF7">
    <property type="entry name" value="SD02261P"/>
    <property type="match status" value="1"/>
</dbReference>
<feature type="transmembrane region" description="Helical" evidence="5">
    <location>
        <begin position="445"/>
        <end position="467"/>
    </location>
</feature>
<feature type="domain" description="Polycystin cation channel PKD1/PKD2" evidence="6">
    <location>
        <begin position="405"/>
        <end position="542"/>
    </location>
</feature>
<accession>A0A9D4QLJ8</accession>
<dbReference type="OrthoDB" id="6160727at2759"/>
<dbReference type="InterPro" id="IPR013122">
    <property type="entry name" value="PKD1_2_channel"/>
</dbReference>
<sequence length="654" mass="75326">MEADIAAVEIRINDASYPINDTNDNKVPDNSDDIEYRTQITRLRRRLKWYFYEAFKFKTGTCYFHLLPLFFFLMHLVKVGLITSQMFNFGNDRANFSNVVSRGHLALRHLFLKGWDATWETLPYPPAHGDFAVYTIDDLVAGINFAVQRYYNAEKDSIGFYERLPTDKLEIKIMYFEFPGFSETEASSGIAIRERVIAVNASLSEALDQQTGDKTYTFDILKGFNQSNITKPIKKLLATYINFQIHSVRVLEAASKAQCLRIKGKVMFTDLDNNGQVNVELETVTTRIRCSEMNYSLPEPVLENTSQSTAAAVVALSVLSLLAACYNISWGVVAFYQTKSFMVRYYKKLFMPINKDETDLPRSEYLRFLKIWEILILGADVMNIIGSAALFEIENKNFELSTLDSYAVVLGIGCLLTWFTLLRFFKFHNKFHILFNTIYKAFGNVVAYMMCVAILFVGFWICGYVVIGPYHVKFSSPTTAMGTLFSAIYGDEVFATMAMLDASKTSKYVFWFTRVYMGLFVSIFTVVVINLLVAIFLSAYESIREYYKQSPKDRDLGPVEKTLRKFLTTEDQERSSLRDSIYDLMKDSDNRSTEEKAFRTELLKIVRVDRTPDRVRILMPRTLKAFMEMDEDGKGVVNCRCLKCEIAFIWWRNN</sequence>
<gene>
    <name evidence="7" type="ORF">DPMN_108802</name>
</gene>
<evidence type="ECO:0000259" key="6">
    <source>
        <dbReference type="Pfam" id="PF08016"/>
    </source>
</evidence>
<dbReference type="EMBL" id="JAIWYP010000004">
    <property type="protein sequence ID" value="KAH3835454.1"/>
    <property type="molecule type" value="Genomic_DNA"/>
</dbReference>
<name>A0A9D4QLJ8_DREPO</name>
<evidence type="ECO:0000313" key="8">
    <source>
        <dbReference type="Proteomes" id="UP000828390"/>
    </source>
</evidence>
<keyword evidence="4 5" id="KW-0472">Membrane</keyword>